<dbReference type="PANTHER" id="PTHR45398:SF1">
    <property type="entry name" value="ENZYME, PUTATIVE (JCVI)-RELATED"/>
    <property type="match status" value="1"/>
</dbReference>
<evidence type="ECO:0000259" key="1">
    <source>
        <dbReference type="PROSITE" id="PS50075"/>
    </source>
</evidence>
<dbReference type="Gene3D" id="2.30.38.10">
    <property type="entry name" value="Luciferase, Domain 3"/>
    <property type="match status" value="1"/>
</dbReference>
<protein>
    <submittedName>
        <fullName evidence="2">Amino acid adenylation domain-containing protein</fullName>
    </submittedName>
</protein>
<dbReference type="InterPro" id="IPR023213">
    <property type="entry name" value="CAT-like_dom_sf"/>
</dbReference>
<keyword evidence="3" id="KW-1185">Reference proteome</keyword>
<dbReference type="RefSeq" id="WP_282718431.1">
    <property type="nucleotide sequence ID" value="NZ_JASCRZ010000007.1"/>
</dbReference>
<evidence type="ECO:0000313" key="2">
    <source>
        <dbReference type="EMBL" id="MDI5895998.1"/>
    </source>
</evidence>
<dbReference type="Pfam" id="PF18563">
    <property type="entry name" value="TubC_N"/>
    <property type="match status" value="1"/>
</dbReference>
<dbReference type="Pfam" id="PF00668">
    <property type="entry name" value="Condensation"/>
    <property type="match status" value="3"/>
</dbReference>
<dbReference type="InterPro" id="IPR045851">
    <property type="entry name" value="AMP-bd_C_sf"/>
</dbReference>
<evidence type="ECO:0000313" key="3">
    <source>
        <dbReference type="Proteomes" id="UP001243403"/>
    </source>
</evidence>
<accession>A0ABT6VEW4</accession>
<name>A0ABT6VEW4_9FLAO</name>
<dbReference type="PROSITE" id="PS00455">
    <property type="entry name" value="AMP_BINDING"/>
    <property type="match status" value="1"/>
</dbReference>
<comment type="caution">
    <text evidence="2">The sequence shown here is derived from an EMBL/GenBank/DDBJ whole genome shotgun (WGS) entry which is preliminary data.</text>
</comment>
<dbReference type="InterPro" id="IPR036736">
    <property type="entry name" value="ACP-like_sf"/>
</dbReference>
<dbReference type="Gene3D" id="3.30.559.10">
    <property type="entry name" value="Chloramphenicol acetyltransferase-like domain"/>
    <property type="match status" value="3"/>
</dbReference>
<dbReference type="InterPro" id="IPR010071">
    <property type="entry name" value="AA_adenyl_dom"/>
</dbReference>
<dbReference type="Pfam" id="PF00501">
    <property type="entry name" value="AMP-binding"/>
    <property type="match status" value="1"/>
</dbReference>
<dbReference type="Gene3D" id="3.40.50.980">
    <property type="match status" value="2"/>
</dbReference>
<dbReference type="EMBL" id="JASCRZ010000007">
    <property type="protein sequence ID" value="MDI5895998.1"/>
    <property type="molecule type" value="Genomic_DNA"/>
</dbReference>
<dbReference type="InterPro" id="IPR020845">
    <property type="entry name" value="AMP-binding_CS"/>
</dbReference>
<feature type="domain" description="Carrier" evidence="1">
    <location>
        <begin position="1023"/>
        <end position="1097"/>
    </location>
</feature>
<dbReference type="NCBIfam" id="TIGR01733">
    <property type="entry name" value="AA-adenyl-dom"/>
    <property type="match status" value="1"/>
</dbReference>
<dbReference type="NCBIfam" id="TIGR01720">
    <property type="entry name" value="NRPS-para261"/>
    <property type="match status" value="1"/>
</dbReference>
<reference evidence="2 3" key="1">
    <citation type="submission" date="2023-04" db="EMBL/GenBank/DDBJ databases">
        <title>Two novel species of Flavobacterium.</title>
        <authorList>
            <person name="Liu Q."/>
            <person name="Xin Y.-H."/>
        </authorList>
    </citation>
    <scope>NUCLEOTIDE SEQUENCE [LARGE SCALE GENOMIC DNA]</scope>
    <source>
        <strain evidence="2 3">LB1P51</strain>
    </source>
</reference>
<gene>
    <name evidence="2" type="ORF">QLS65_13965</name>
</gene>
<dbReference type="CDD" id="cd19534">
    <property type="entry name" value="E_NRPS"/>
    <property type="match status" value="1"/>
</dbReference>
<dbReference type="InterPro" id="IPR044894">
    <property type="entry name" value="TubC_N_sf"/>
</dbReference>
<dbReference type="CDD" id="cd19531">
    <property type="entry name" value="LCL_NRPS-like"/>
    <property type="match status" value="1"/>
</dbReference>
<dbReference type="SUPFAM" id="SSF52777">
    <property type="entry name" value="CoA-dependent acyltransferases"/>
    <property type="match status" value="6"/>
</dbReference>
<organism evidence="2 3">
    <name type="scientific">Flavobacterium algoritolerans</name>
    <dbReference type="NCBI Taxonomy" id="3041254"/>
    <lineage>
        <taxon>Bacteria</taxon>
        <taxon>Pseudomonadati</taxon>
        <taxon>Bacteroidota</taxon>
        <taxon>Flavobacteriia</taxon>
        <taxon>Flavobacteriales</taxon>
        <taxon>Flavobacteriaceae</taxon>
        <taxon>Flavobacterium</taxon>
    </lineage>
</organism>
<dbReference type="Gene3D" id="3.30.559.30">
    <property type="entry name" value="Nonribosomal peptide synthetase, condensation domain"/>
    <property type="match status" value="3"/>
</dbReference>
<dbReference type="Pfam" id="PF00550">
    <property type="entry name" value="PP-binding"/>
    <property type="match status" value="1"/>
</dbReference>
<dbReference type="InterPro" id="IPR009081">
    <property type="entry name" value="PP-bd_ACP"/>
</dbReference>
<dbReference type="CDD" id="cd05930">
    <property type="entry name" value="A_NRPS"/>
    <property type="match status" value="1"/>
</dbReference>
<dbReference type="InterPro" id="IPR041464">
    <property type="entry name" value="TubC_N"/>
</dbReference>
<dbReference type="Gene3D" id="3.30.300.30">
    <property type="match status" value="1"/>
</dbReference>
<dbReference type="Gene3D" id="1.10.10.1830">
    <property type="entry name" value="Non-ribosomal peptide synthase, adenylation domain"/>
    <property type="match status" value="1"/>
</dbReference>
<dbReference type="Proteomes" id="UP001243403">
    <property type="component" value="Unassembled WGS sequence"/>
</dbReference>
<dbReference type="PROSITE" id="PS50075">
    <property type="entry name" value="CARRIER"/>
    <property type="match status" value="1"/>
</dbReference>
<dbReference type="PANTHER" id="PTHR45398">
    <property type="match status" value="1"/>
</dbReference>
<dbReference type="SUPFAM" id="SSF47336">
    <property type="entry name" value="ACP-like"/>
    <property type="match status" value="1"/>
</dbReference>
<dbReference type="Pfam" id="PF13193">
    <property type="entry name" value="AMP-binding_C"/>
    <property type="match status" value="1"/>
</dbReference>
<dbReference type="InterPro" id="IPR010060">
    <property type="entry name" value="NRPS_synth"/>
</dbReference>
<dbReference type="InterPro" id="IPR001242">
    <property type="entry name" value="Condensation_dom"/>
</dbReference>
<sequence>MREFLSTLRKQNIHLQLEKGELSIKFPKGGINDDLLAELKLKKSSIIDYLTNLNAIGNNNINVVNLQDSYALSSAQKRLWVLSKFDGGNNAYNIPGCYVFKGSLDVSALEFSISELKNRHEILRTAFKENSQGEIRQFILPANSYNLSIDITDLRAQENIDYSVKNHIHKEFNKVFDLSSDELWNTHLYRIEDNKWIFTFVMHHIITDGWSMDILIKEMLELYNSFCSKQKSSLQPLRIQYKDYAAWQQERLMGDYLNEHKKYWLKQFEGTLPILELQGDRVRPVNKTYRGGAVNLRIPTQLTQKLKSFAHKHDSTLFMSLLAGVNALLYRYTQQEDIVIGSSIIGRDHADLENQIGFYVNTLAFRTRFSGNDNFIDLLSNVREVTLGGYKHQIFPFDELVKELNLKRDASRNVLFDVMVLFQSADINHKKEVQLLDSLEVSEYKGEEKIISKFDLGFDFAESGDILNLSLEYNSDIYDERTVSQLGSHLLQILEILASEPEMPIKSIDYLSTAEKKQLLNGFNPSESMYSTENTLLDLFAHQVSERPDKIALVFEGAEYTYQDVNTLSNQLGDYLLKNYSLSKNDLVGIQLERGQWMIITILAVLKAGCAYVPIDTEYPQDRINYMIEDSGCVLLFDNKELVTFKDTKELYADESYFSPVNTSHLAYVIYTSGSTGRPKGVMITHGAVSNSIQAQLHVLEISANDKCLQFFSCSFDVSVFEIFLSLVSGSTLYIIKDQEKKNPELLENFISDSDISILTLPAAYLSQINIENMPSLNKLITGGEAVNPEIIFKISNYVDYFNAYGPTEASICTSIFKIEKGSGKSVPHISIGKALQNTFIYILDPQENLIPAGMIGEICIGGIGLAQGYVNNKILSMEKFVANPFRPEEFMYKTGDLGRWLPDGSVDFIGRVDDQVKIRGYRIELGEIERILQKCNGVDSAIVAAHLNADGFQELTAYIISLSTIYVQEIMAQLSQDLPSFMIPSHFVQLDELPLNTNGKIDKSKLSNLKNSTIETGISCAKPKNEKESILIGVYIEVLKREDINSKSDFFVSGGDSIKAIQIVGTLKQLGYTVSIQDVLAFPVIEELSEKIEFVTEEKDQKIVEGEIGLSPIQLSFFQNDKFPKNHFNQSVLLESTERISEQHLKTVFDVIINHHDALRMYYPKENGVYKQINGGNKHTYDYELISFKDENEFVENCNRLQSGFDLENGPLFKVCVFRGKDCDRLLMIAHHLVIDAVSWRILFEDFSSLYEQCLANETLSIPLKTDSFKLWMEKQLAYANGIKIKNEEAYWRRLEEAAISMLPADNPNGSNLYENTNKVSFVLEETITDILLTKCFKAYKTDVNDILISTLTAALNTVFGIDKVAIAMEGHGRENIGKGIDITRTVGWFTTMYPVVLEVLSTDEPSKHLISIKENLHRIPNKGFGYGVLRYLCNKPYKLDPQITFNYFGDFGSGVGAESGKKIFNFLGDYHGLPFSKNMKRDSAIDVSAMIVNGIMQVTIDYSQEQYLKSTIDNLTDVFKANLNQLISELALEKNKYITPVDLTYNDFTIKELESLGNNFEIEDVFEVSAMQQCIIEKYEKDIDCKGIYHSLFSWTFSDQTFSTDALKKAIVALQLKHFAFRSNFIRLQNGTICQVVKNTLGDIEEDNITELSYELQRSYIDNVIKRDVEDKFKMNEFNKFSSRFRIFRLSESSFELMISAHHALIDGWGGAVFKKELLSFYLNAKQNKEIAITPAPNMLIPHIENCKKISESNDAIDFWNNEMKNWKPWKPMSDLQTSVKGYLTKRIEVSQEIVEQIKGQILKDKISLKTIYLRSFAESCKTVMEAESLSVAVVFNGRSDDQESLNAIGLFWNILPIQMDENFNINNKTIHNKLNQAEAFSRFSNTSIQKDRTSDHSIVSFNFTHFHNSKNEDKNMPVDGMPELLNEFSIDYYHYPINIKVGINPNDENDVTIAIDFDQSFISEVNVCRILEECLVQLTGQKTAYLV</sequence>
<proteinExistence type="predicted"/>
<dbReference type="SUPFAM" id="SSF56801">
    <property type="entry name" value="Acetyl-CoA synthetase-like"/>
    <property type="match status" value="1"/>
</dbReference>
<dbReference type="Gene3D" id="1.10.1200.10">
    <property type="entry name" value="ACP-like"/>
    <property type="match status" value="1"/>
</dbReference>
<dbReference type="InterPro" id="IPR025110">
    <property type="entry name" value="AMP-bd_C"/>
</dbReference>
<dbReference type="InterPro" id="IPR000873">
    <property type="entry name" value="AMP-dep_synth/lig_dom"/>
</dbReference>